<dbReference type="Proteomes" id="UP000436006">
    <property type="component" value="Unassembled WGS sequence"/>
</dbReference>
<evidence type="ECO:0000313" key="6">
    <source>
        <dbReference type="EMBL" id="MVM29232.1"/>
    </source>
</evidence>
<keyword evidence="2 5" id="KW-0812">Transmembrane</keyword>
<evidence type="ECO:0000256" key="5">
    <source>
        <dbReference type="SAM" id="Phobius"/>
    </source>
</evidence>
<comment type="subcellular location">
    <subcellularLocation>
        <location evidence="1">Membrane</location>
        <topology evidence="1">Multi-pass membrane protein</topology>
    </subcellularLocation>
</comment>
<reference evidence="6 7" key="1">
    <citation type="submission" date="2019-12" db="EMBL/GenBank/DDBJ databases">
        <title>Spirosoma sp. HMF4905 genome sequencing and assembly.</title>
        <authorList>
            <person name="Kang H."/>
            <person name="Cha I."/>
            <person name="Kim H."/>
            <person name="Joh K."/>
        </authorList>
    </citation>
    <scope>NUCLEOTIDE SEQUENCE [LARGE SCALE GENOMIC DNA]</scope>
    <source>
        <strain evidence="6 7">HMF4905</strain>
    </source>
</reference>
<gene>
    <name evidence="6" type="ORF">GO755_04245</name>
</gene>
<proteinExistence type="predicted"/>
<keyword evidence="4 5" id="KW-0472">Membrane</keyword>
<sequence length="137" mass="14699">MTNRQKPSKAMHITLWLAQVVLAIVLVWAGTMKLFQPIEKLSAMWPWTGQIPVLLVKLSGIVDLIGAIGLILPALVRIKPQLTPIAALGIIALMVCASIFHIARGEASSIGVNIAFALIAAFIAWGRLTKAPITSVQ</sequence>
<dbReference type="AlphaFoldDB" id="A0A7K1S5Y7"/>
<comment type="caution">
    <text evidence="6">The sequence shown here is derived from an EMBL/GenBank/DDBJ whole genome shotgun (WGS) entry which is preliminary data.</text>
</comment>
<dbReference type="InterPro" id="IPR032808">
    <property type="entry name" value="DoxX"/>
</dbReference>
<feature type="transmembrane region" description="Helical" evidence="5">
    <location>
        <begin position="109"/>
        <end position="128"/>
    </location>
</feature>
<dbReference type="EMBL" id="WPIN01000002">
    <property type="protein sequence ID" value="MVM29232.1"/>
    <property type="molecule type" value="Genomic_DNA"/>
</dbReference>
<evidence type="ECO:0000313" key="7">
    <source>
        <dbReference type="Proteomes" id="UP000436006"/>
    </source>
</evidence>
<keyword evidence="7" id="KW-1185">Reference proteome</keyword>
<accession>A0A7K1S5Y7</accession>
<evidence type="ECO:0000256" key="1">
    <source>
        <dbReference type="ARBA" id="ARBA00004141"/>
    </source>
</evidence>
<evidence type="ECO:0000256" key="3">
    <source>
        <dbReference type="ARBA" id="ARBA00022989"/>
    </source>
</evidence>
<protein>
    <submittedName>
        <fullName evidence="6">DoxX family membrane protein</fullName>
    </submittedName>
</protein>
<evidence type="ECO:0000256" key="2">
    <source>
        <dbReference type="ARBA" id="ARBA00022692"/>
    </source>
</evidence>
<evidence type="ECO:0000256" key="4">
    <source>
        <dbReference type="ARBA" id="ARBA00023136"/>
    </source>
</evidence>
<feature type="transmembrane region" description="Helical" evidence="5">
    <location>
        <begin position="82"/>
        <end position="103"/>
    </location>
</feature>
<dbReference type="GO" id="GO:0016020">
    <property type="term" value="C:membrane"/>
    <property type="evidence" value="ECO:0007669"/>
    <property type="project" value="UniProtKB-SubCell"/>
</dbReference>
<dbReference type="Pfam" id="PF13564">
    <property type="entry name" value="DoxX_2"/>
    <property type="match status" value="1"/>
</dbReference>
<organism evidence="6 7">
    <name type="scientific">Spirosoma arboris</name>
    <dbReference type="NCBI Taxonomy" id="2682092"/>
    <lineage>
        <taxon>Bacteria</taxon>
        <taxon>Pseudomonadati</taxon>
        <taxon>Bacteroidota</taxon>
        <taxon>Cytophagia</taxon>
        <taxon>Cytophagales</taxon>
        <taxon>Cytophagaceae</taxon>
        <taxon>Spirosoma</taxon>
    </lineage>
</organism>
<keyword evidence="3 5" id="KW-1133">Transmembrane helix</keyword>
<dbReference type="RefSeq" id="WP_157583424.1">
    <property type="nucleotide sequence ID" value="NZ_WPIN01000002.1"/>
</dbReference>
<name>A0A7K1S5Y7_9BACT</name>
<feature type="transmembrane region" description="Helical" evidence="5">
    <location>
        <begin position="53"/>
        <end position="75"/>
    </location>
</feature>